<sequence length="157" mass="17747">MDCPYVSCVIDRKRATGASYSRKPRVNRSSGSKVIASGSRRERRKNWLGPILQPTLAQFSLIPSRKRGMKWLRCVGSSLIYSFNEWQSRNFAVWSGSGQTFSEGVRFRAQDIIYSIAVCSCPFLIVLHSTQFTSYSCGQKSRGSQVKTTLKDFSEIK</sequence>
<gene>
    <name evidence="2" type="ORF">PIB30_045800</name>
</gene>
<dbReference type="Proteomes" id="UP001341840">
    <property type="component" value="Unassembled WGS sequence"/>
</dbReference>
<feature type="region of interest" description="Disordered" evidence="1">
    <location>
        <begin position="20"/>
        <end position="41"/>
    </location>
</feature>
<name>A0ABU6ZF05_9FABA</name>
<comment type="caution">
    <text evidence="2">The sequence shown here is derived from an EMBL/GenBank/DDBJ whole genome shotgun (WGS) entry which is preliminary data.</text>
</comment>
<evidence type="ECO:0000313" key="2">
    <source>
        <dbReference type="EMBL" id="MED6220544.1"/>
    </source>
</evidence>
<protein>
    <submittedName>
        <fullName evidence="2">Uncharacterized protein</fullName>
    </submittedName>
</protein>
<accession>A0ABU6ZF05</accession>
<keyword evidence="3" id="KW-1185">Reference proteome</keyword>
<reference evidence="2 3" key="1">
    <citation type="journal article" date="2023" name="Plants (Basel)">
        <title>Bridging the Gap: Combining Genomics and Transcriptomics Approaches to Understand Stylosanthes scabra, an Orphan Legume from the Brazilian Caatinga.</title>
        <authorList>
            <person name="Ferreira-Neto J.R.C."/>
            <person name="da Silva M.D."/>
            <person name="Binneck E."/>
            <person name="de Melo N.F."/>
            <person name="da Silva R.H."/>
            <person name="de Melo A.L.T.M."/>
            <person name="Pandolfi V."/>
            <person name="Bustamante F.O."/>
            <person name="Brasileiro-Vidal A.C."/>
            <person name="Benko-Iseppon A.M."/>
        </authorList>
    </citation>
    <scope>NUCLEOTIDE SEQUENCE [LARGE SCALE GENOMIC DNA]</scope>
    <source>
        <tissue evidence="2">Leaves</tissue>
    </source>
</reference>
<dbReference type="EMBL" id="JASCZI010272142">
    <property type="protein sequence ID" value="MED6220544.1"/>
    <property type="molecule type" value="Genomic_DNA"/>
</dbReference>
<evidence type="ECO:0000256" key="1">
    <source>
        <dbReference type="SAM" id="MobiDB-lite"/>
    </source>
</evidence>
<proteinExistence type="predicted"/>
<evidence type="ECO:0000313" key="3">
    <source>
        <dbReference type="Proteomes" id="UP001341840"/>
    </source>
</evidence>
<organism evidence="2 3">
    <name type="scientific">Stylosanthes scabra</name>
    <dbReference type="NCBI Taxonomy" id="79078"/>
    <lineage>
        <taxon>Eukaryota</taxon>
        <taxon>Viridiplantae</taxon>
        <taxon>Streptophyta</taxon>
        <taxon>Embryophyta</taxon>
        <taxon>Tracheophyta</taxon>
        <taxon>Spermatophyta</taxon>
        <taxon>Magnoliopsida</taxon>
        <taxon>eudicotyledons</taxon>
        <taxon>Gunneridae</taxon>
        <taxon>Pentapetalae</taxon>
        <taxon>rosids</taxon>
        <taxon>fabids</taxon>
        <taxon>Fabales</taxon>
        <taxon>Fabaceae</taxon>
        <taxon>Papilionoideae</taxon>
        <taxon>50 kb inversion clade</taxon>
        <taxon>dalbergioids sensu lato</taxon>
        <taxon>Dalbergieae</taxon>
        <taxon>Pterocarpus clade</taxon>
        <taxon>Stylosanthes</taxon>
    </lineage>
</organism>